<dbReference type="PROSITE" id="PS51186">
    <property type="entry name" value="GNAT"/>
    <property type="match status" value="1"/>
</dbReference>
<feature type="domain" description="N-acetyltransferase" evidence="1">
    <location>
        <begin position="1"/>
        <end position="151"/>
    </location>
</feature>
<dbReference type="AlphaFoldDB" id="A0A379AYZ0"/>
<evidence type="ECO:0000313" key="4">
    <source>
        <dbReference type="Proteomes" id="UP000255113"/>
    </source>
</evidence>
<dbReference type="Gene3D" id="3.40.630.30">
    <property type="match status" value="1"/>
</dbReference>
<dbReference type="EMBL" id="SNXJ01000008">
    <property type="protein sequence ID" value="TDP27903.1"/>
    <property type="molecule type" value="Genomic_DNA"/>
</dbReference>
<evidence type="ECO:0000313" key="3">
    <source>
        <dbReference type="EMBL" id="TDP27903.1"/>
    </source>
</evidence>
<dbReference type="EMBL" id="UGSQ01000003">
    <property type="protein sequence ID" value="SUB27494.1"/>
    <property type="molecule type" value="Genomic_DNA"/>
</dbReference>
<keyword evidence="2" id="KW-0808">Transferase</keyword>
<gene>
    <name evidence="3" type="ORF">EV689_10811</name>
    <name evidence="2" type="ORF">NCTC11188_01723</name>
</gene>
<dbReference type="Proteomes" id="UP000294683">
    <property type="component" value="Unassembled WGS sequence"/>
</dbReference>
<dbReference type="Proteomes" id="UP000255113">
    <property type="component" value="Unassembled WGS sequence"/>
</dbReference>
<dbReference type="PANTHER" id="PTHR43617">
    <property type="entry name" value="L-AMINO ACID N-ACETYLTRANSFERASE"/>
    <property type="match status" value="1"/>
</dbReference>
<evidence type="ECO:0000313" key="5">
    <source>
        <dbReference type="Proteomes" id="UP000294683"/>
    </source>
</evidence>
<dbReference type="InterPro" id="IPR050276">
    <property type="entry name" value="MshD_Acetyltransferase"/>
</dbReference>
<dbReference type="SUPFAM" id="SSF55729">
    <property type="entry name" value="Acyl-CoA N-acyltransferases (Nat)"/>
    <property type="match status" value="1"/>
</dbReference>
<organism evidence="2 4">
    <name type="scientific">Avibacterium gallinarum</name>
    <name type="common">Pasteurella gallinarum</name>
    <dbReference type="NCBI Taxonomy" id="755"/>
    <lineage>
        <taxon>Bacteria</taxon>
        <taxon>Pseudomonadati</taxon>
        <taxon>Pseudomonadota</taxon>
        <taxon>Gammaproteobacteria</taxon>
        <taxon>Pasteurellales</taxon>
        <taxon>Pasteurellaceae</taxon>
        <taxon>Avibacterium</taxon>
    </lineage>
</organism>
<name>A0A379AYZ0_AVIGA</name>
<dbReference type="GO" id="GO:0016747">
    <property type="term" value="F:acyltransferase activity, transferring groups other than amino-acyl groups"/>
    <property type="evidence" value="ECO:0007669"/>
    <property type="project" value="InterPro"/>
</dbReference>
<dbReference type="PANTHER" id="PTHR43617:SF2">
    <property type="entry name" value="UPF0039 PROTEIN SLL0451"/>
    <property type="match status" value="1"/>
</dbReference>
<dbReference type="InterPro" id="IPR000182">
    <property type="entry name" value="GNAT_dom"/>
</dbReference>
<protein>
    <submittedName>
        <fullName evidence="3">N-acetyltransferase YhbS</fullName>
    </submittedName>
    <submittedName>
        <fullName evidence="2">Predicted acetyltransferase</fullName>
    </submittedName>
</protein>
<dbReference type="InterPro" id="IPR016181">
    <property type="entry name" value="Acyl_CoA_acyltransferase"/>
</dbReference>
<evidence type="ECO:0000313" key="2">
    <source>
        <dbReference type="EMBL" id="SUB27494.1"/>
    </source>
</evidence>
<proteinExistence type="predicted"/>
<reference evidence="2 4" key="1">
    <citation type="submission" date="2018-06" db="EMBL/GenBank/DDBJ databases">
        <authorList>
            <consortium name="Pathogen Informatics"/>
            <person name="Doyle S."/>
        </authorList>
    </citation>
    <scope>NUCLEOTIDE SEQUENCE [LARGE SCALE GENOMIC DNA]</scope>
    <source>
        <strain evidence="2 4">NCTC11188</strain>
    </source>
</reference>
<keyword evidence="5" id="KW-1185">Reference proteome</keyword>
<dbReference type="Pfam" id="PF00583">
    <property type="entry name" value="Acetyltransf_1"/>
    <property type="match status" value="1"/>
</dbReference>
<evidence type="ECO:0000259" key="1">
    <source>
        <dbReference type="PROSITE" id="PS51186"/>
    </source>
</evidence>
<accession>A0A379AYZ0</accession>
<sequence>MNIRFSTPKDSVAIYQLVKQAFKNAEHSDGTEQDLVQRLWTSDSFIPELSLVAEQDKCLLGYILFTRVTIGEDQALALAPLAVLPEFQRQGIGKKLITAGHHYAKQLGYSHIIVLGDPQYYGKFGYLPASQFNIYPPFEVLDHYFMGIKLDLFAQALEGVVQYDSAFQLES</sequence>
<reference evidence="3 5" key="2">
    <citation type="submission" date="2019-03" db="EMBL/GenBank/DDBJ databases">
        <title>Genomic Encyclopedia of Type Strains, Phase IV (KMG-IV): sequencing the most valuable type-strain genomes for metagenomic binning, comparative biology and taxonomic classification.</title>
        <authorList>
            <person name="Goeker M."/>
        </authorList>
    </citation>
    <scope>NUCLEOTIDE SEQUENCE [LARGE SCALE GENOMIC DNA]</scope>
    <source>
        <strain evidence="3 5">DSM 17481</strain>
    </source>
</reference>
<dbReference type="CDD" id="cd04301">
    <property type="entry name" value="NAT_SF"/>
    <property type="match status" value="1"/>
</dbReference>
<dbReference type="RefSeq" id="WP_103854434.1">
    <property type="nucleotide sequence ID" value="NZ_PQVJ01000054.1"/>
</dbReference>